<feature type="domain" description="Reverse transcriptase zinc-binding" evidence="1">
    <location>
        <begin position="237"/>
        <end position="318"/>
    </location>
</feature>
<keyword evidence="3" id="KW-1185">Reference proteome</keyword>
<evidence type="ECO:0000313" key="3">
    <source>
        <dbReference type="Proteomes" id="UP001497516"/>
    </source>
</evidence>
<organism evidence="2 3">
    <name type="scientific">Linum trigynum</name>
    <dbReference type="NCBI Taxonomy" id="586398"/>
    <lineage>
        <taxon>Eukaryota</taxon>
        <taxon>Viridiplantae</taxon>
        <taxon>Streptophyta</taxon>
        <taxon>Embryophyta</taxon>
        <taxon>Tracheophyta</taxon>
        <taxon>Spermatophyta</taxon>
        <taxon>Magnoliopsida</taxon>
        <taxon>eudicotyledons</taxon>
        <taxon>Gunneridae</taxon>
        <taxon>Pentapetalae</taxon>
        <taxon>rosids</taxon>
        <taxon>fabids</taxon>
        <taxon>Malpighiales</taxon>
        <taxon>Linaceae</taxon>
        <taxon>Linum</taxon>
    </lineage>
</organism>
<sequence length="368" mass="42171">MDSFYKLSGLRCNPAKCQLFCAGIPKEEMLAISEFAEFSLGTLPVRYLGVPLITGKLTRQDCKVLVDKITQKLRSWWSKLLSYAGKIQLISTVISSTLQYWLNIFLLPQFVIKEVGRLCNEFLWDSAEDGSRKKAFMAWDKLATPKKEGGLGIRNFGVWNKACVLRHLWEILTLGGSIWVAWISRYRLKGRSIWELSVVSAGTWIWKRLLKCRAIAYPFVSGNGSSTLWQGEQMKRFSVSRVWNDIRVKQPEVQWWRLVWAKEINPKHGLILWLAIHRRLVTQDKLLAWGKNVSGCCLLCPGGVESRDHLLIYCSYSISVLKLGMKSLSPPDVGGWEATVAWCAREWKKKTDRSRICRMLWSAAVSHI</sequence>
<reference evidence="2 3" key="1">
    <citation type="submission" date="2024-04" db="EMBL/GenBank/DDBJ databases">
        <authorList>
            <person name="Fracassetti M."/>
        </authorList>
    </citation>
    <scope>NUCLEOTIDE SEQUENCE [LARGE SCALE GENOMIC DNA]</scope>
</reference>
<dbReference type="Proteomes" id="UP001497516">
    <property type="component" value="Chromosome 8"/>
</dbReference>
<gene>
    <name evidence="2" type="ORF">LTRI10_LOCUS44896</name>
</gene>
<accession>A0AAV2G4I3</accession>
<dbReference type="Pfam" id="PF13966">
    <property type="entry name" value="zf-RVT"/>
    <property type="match status" value="1"/>
</dbReference>
<evidence type="ECO:0000313" key="2">
    <source>
        <dbReference type="EMBL" id="CAL1405087.1"/>
    </source>
</evidence>
<evidence type="ECO:0000259" key="1">
    <source>
        <dbReference type="Pfam" id="PF13966"/>
    </source>
</evidence>
<dbReference type="EMBL" id="OZ034821">
    <property type="protein sequence ID" value="CAL1405087.1"/>
    <property type="molecule type" value="Genomic_DNA"/>
</dbReference>
<dbReference type="PANTHER" id="PTHR33116:SF84">
    <property type="entry name" value="RNA-DIRECTED DNA POLYMERASE"/>
    <property type="match status" value="1"/>
</dbReference>
<dbReference type="AlphaFoldDB" id="A0AAV2G4I3"/>
<dbReference type="PANTHER" id="PTHR33116">
    <property type="entry name" value="REVERSE TRANSCRIPTASE ZINC-BINDING DOMAIN-CONTAINING PROTEIN-RELATED-RELATED"/>
    <property type="match status" value="1"/>
</dbReference>
<proteinExistence type="predicted"/>
<dbReference type="InterPro" id="IPR026960">
    <property type="entry name" value="RVT-Znf"/>
</dbReference>
<name>A0AAV2G4I3_9ROSI</name>
<protein>
    <recommendedName>
        <fullName evidence="1">Reverse transcriptase zinc-binding domain-containing protein</fullName>
    </recommendedName>
</protein>